<dbReference type="PRINTS" id="PR00081">
    <property type="entry name" value="GDHRDH"/>
</dbReference>
<feature type="non-terminal residue" evidence="3">
    <location>
        <position position="278"/>
    </location>
</feature>
<dbReference type="PRINTS" id="PR00080">
    <property type="entry name" value="SDRFAMILY"/>
</dbReference>
<proteinExistence type="inferred from homology"/>
<dbReference type="PROSITE" id="PS00061">
    <property type="entry name" value="ADH_SHORT"/>
    <property type="match status" value="1"/>
</dbReference>
<dbReference type="CDD" id="cd05374">
    <property type="entry name" value="17beta-HSD-like_SDR_c"/>
    <property type="match status" value="1"/>
</dbReference>
<sequence>MTKKIKTILITGASRGLGYSLSRILSQDGHKVYAGARKLTRHEKKLSIKNLQYIQLDITSESSISSCINTIIKNEKKIDILINNAAIGLIGPVDSASKMQVKNIFDVNVFGSLNITQEVIPHMRTQESGQIVFISSTAGIESSSYFGLYSATKFAIEALAFSLATTLFLWNIKVSVIQPGAMSTKFCDYLEKGDFYSKKKEPYKNFTQKSINFLKMILKQGQDPNEVAKIILKHINNKNDYYRIQTNNYSKIIAKKHLNDSDGKKIIEENKNLIKSWF</sequence>
<dbReference type="AlphaFoldDB" id="A0A0F9H6H0"/>
<organism evidence="3">
    <name type="scientific">marine sediment metagenome</name>
    <dbReference type="NCBI Taxonomy" id="412755"/>
    <lineage>
        <taxon>unclassified sequences</taxon>
        <taxon>metagenomes</taxon>
        <taxon>ecological metagenomes</taxon>
    </lineage>
</organism>
<keyword evidence="2" id="KW-0560">Oxidoreductase</keyword>
<evidence type="ECO:0000256" key="2">
    <source>
        <dbReference type="ARBA" id="ARBA00023002"/>
    </source>
</evidence>
<dbReference type="InterPro" id="IPR002347">
    <property type="entry name" value="SDR_fam"/>
</dbReference>
<gene>
    <name evidence="3" type="ORF">LCGC14_1823170</name>
</gene>
<comment type="caution">
    <text evidence="3">The sequence shown here is derived from an EMBL/GenBank/DDBJ whole genome shotgun (WGS) entry which is preliminary data.</text>
</comment>
<dbReference type="Pfam" id="PF00106">
    <property type="entry name" value="adh_short"/>
    <property type="match status" value="1"/>
</dbReference>
<comment type="similarity">
    <text evidence="1">Belongs to the short-chain dehydrogenases/reductases (SDR) family.</text>
</comment>
<dbReference type="InterPro" id="IPR051911">
    <property type="entry name" value="SDR_oxidoreductase"/>
</dbReference>
<name>A0A0F9H6H0_9ZZZZ</name>
<dbReference type="PANTHER" id="PTHR43976">
    <property type="entry name" value="SHORT CHAIN DEHYDROGENASE"/>
    <property type="match status" value="1"/>
</dbReference>
<dbReference type="PANTHER" id="PTHR43976:SF16">
    <property type="entry name" value="SHORT-CHAIN DEHYDROGENASE_REDUCTASE FAMILY PROTEIN"/>
    <property type="match status" value="1"/>
</dbReference>
<protein>
    <recommendedName>
        <fullName evidence="4">Short-chain dehydrogenase/reductase SDR</fullName>
    </recommendedName>
</protein>
<dbReference type="Gene3D" id="3.40.50.720">
    <property type="entry name" value="NAD(P)-binding Rossmann-like Domain"/>
    <property type="match status" value="1"/>
</dbReference>
<evidence type="ECO:0000313" key="3">
    <source>
        <dbReference type="EMBL" id="KKL98566.1"/>
    </source>
</evidence>
<evidence type="ECO:0000256" key="1">
    <source>
        <dbReference type="ARBA" id="ARBA00006484"/>
    </source>
</evidence>
<dbReference type="InterPro" id="IPR036291">
    <property type="entry name" value="NAD(P)-bd_dom_sf"/>
</dbReference>
<accession>A0A0F9H6H0</accession>
<evidence type="ECO:0008006" key="4">
    <source>
        <dbReference type="Google" id="ProtNLM"/>
    </source>
</evidence>
<reference evidence="3" key="1">
    <citation type="journal article" date="2015" name="Nature">
        <title>Complex archaea that bridge the gap between prokaryotes and eukaryotes.</title>
        <authorList>
            <person name="Spang A."/>
            <person name="Saw J.H."/>
            <person name="Jorgensen S.L."/>
            <person name="Zaremba-Niedzwiedzka K."/>
            <person name="Martijn J."/>
            <person name="Lind A.E."/>
            <person name="van Eijk R."/>
            <person name="Schleper C."/>
            <person name="Guy L."/>
            <person name="Ettema T.J."/>
        </authorList>
    </citation>
    <scope>NUCLEOTIDE SEQUENCE</scope>
</reference>
<dbReference type="GO" id="GO:0016491">
    <property type="term" value="F:oxidoreductase activity"/>
    <property type="evidence" value="ECO:0007669"/>
    <property type="project" value="UniProtKB-KW"/>
</dbReference>
<dbReference type="InterPro" id="IPR020904">
    <property type="entry name" value="Sc_DH/Rdtase_CS"/>
</dbReference>
<dbReference type="SUPFAM" id="SSF51735">
    <property type="entry name" value="NAD(P)-binding Rossmann-fold domains"/>
    <property type="match status" value="1"/>
</dbReference>
<dbReference type="EMBL" id="LAZR01017885">
    <property type="protein sequence ID" value="KKL98566.1"/>
    <property type="molecule type" value="Genomic_DNA"/>
</dbReference>